<comment type="caution">
    <text evidence="2">The sequence shown here is derived from an EMBL/GenBank/DDBJ whole genome shotgun (WGS) entry which is preliminary data.</text>
</comment>
<sequence length="90" mass="9488">MGNRATGVPAPDLAITPVPGPRRTVPGTEAMGTRRTRSRGTPRPATAKEGTVRAVTKADTLHSRTARRSSTRGMAPATPRRSRRSGAASR</sequence>
<reference evidence="3" key="1">
    <citation type="journal article" date="2019" name="Int. J. Syst. Evol. Microbiol.">
        <title>The Global Catalogue of Microorganisms (GCM) 10K type strain sequencing project: providing services to taxonomists for standard genome sequencing and annotation.</title>
        <authorList>
            <consortium name="The Broad Institute Genomics Platform"/>
            <consortium name="The Broad Institute Genome Sequencing Center for Infectious Disease"/>
            <person name="Wu L."/>
            <person name="Ma J."/>
        </authorList>
    </citation>
    <scope>NUCLEOTIDE SEQUENCE [LARGE SCALE GENOMIC DNA]</scope>
    <source>
        <strain evidence="3">JCM 17938</strain>
    </source>
</reference>
<organism evidence="2 3">
    <name type="scientific">Actinoallomurus liliacearum</name>
    <dbReference type="NCBI Taxonomy" id="1080073"/>
    <lineage>
        <taxon>Bacteria</taxon>
        <taxon>Bacillati</taxon>
        <taxon>Actinomycetota</taxon>
        <taxon>Actinomycetes</taxon>
        <taxon>Streptosporangiales</taxon>
        <taxon>Thermomonosporaceae</taxon>
        <taxon>Actinoallomurus</taxon>
    </lineage>
</organism>
<dbReference type="EMBL" id="BAABHJ010000023">
    <property type="protein sequence ID" value="GAA4614043.1"/>
    <property type="molecule type" value="Genomic_DNA"/>
</dbReference>
<evidence type="ECO:0000313" key="2">
    <source>
        <dbReference type="EMBL" id="GAA4614043.1"/>
    </source>
</evidence>
<gene>
    <name evidence="2" type="ORF">GCM10023195_61150</name>
</gene>
<accession>A0ABP8TVP7</accession>
<name>A0ABP8TVP7_9ACTN</name>
<protein>
    <submittedName>
        <fullName evidence="2">Uncharacterized protein</fullName>
    </submittedName>
</protein>
<feature type="region of interest" description="Disordered" evidence="1">
    <location>
        <begin position="1"/>
        <end position="90"/>
    </location>
</feature>
<evidence type="ECO:0000313" key="3">
    <source>
        <dbReference type="Proteomes" id="UP001500212"/>
    </source>
</evidence>
<keyword evidence="3" id="KW-1185">Reference proteome</keyword>
<proteinExistence type="predicted"/>
<feature type="compositionally biased region" description="Low complexity" evidence="1">
    <location>
        <begin position="75"/>
        <end position="90"/>
    </location>
</feature>
<evidence type="ECO:0000256" key="1">
    <source>
        <dbReference type="SAM" id="MobiDB-lite"/>
    </source>
</evidence>
<dbReference type="Proteomes" id="UP001500212">
    <property type="component" value="Unassembled WGS sequence"/>
</dbReference>